<keyword evidence="1" id="KW-0732">Signal</keyword>
<dbReference type="EMBL" id="JAWXYG010000009">
    <property type="protein sequence ID" value="KAK4264014.1"/>
    <property type="molecule type" value="Genomic_DNA"/>
</dbReference>
<protein>
    <submittedName>
        <fullName evidence="2">Uncharacterized protein</fullName>
    </submittedName>
</protein>
<gene>
    <name evidence="2" type="ORF">QN277_029356</name>
</gene>
<keyword evidence="3" id="KW-1185">Reference proteome</keyword>
<comment type="caution">
    <text evidence="2">The sequence shown here is derived from an EMBL/GenBank/DDBJ whole genome shotgun (WGS) entry which is preliminary data.</text>
</comment>
<dbReference type="Proteomes" id="UP001293593">
    <property type="component" value="Unassembled WGS sequence"/>
</dbReference>
<organism evidence="2 3">
    <name type="scientific">Acacia crassicarpa</name>
    <name type="common">northern wattle</name>
    <dbReference type="NCBI Taxonomy" id="499986"/>
    <lineage>
        <taxon>Eukaryota</taxon>
        <taxon>Viridiplantae</taxon>
        <taxon>Streptophyta</taxon>
        <taxon>Embryophyta</taxon>
        <taxon>Tracheophyta</taxon>
        <taxon>Spermatophyta</taxon>
        <taxon>Magnoliopsida</taxon>
        <taxon>eudicotyledons</taxon>
        <taxon>Gunneridae</taxon>
        <taxon>Pentapetalae</taxon>
        <taxon>rosids</taxon>
        <taxon>fabids</taxon>
        <taxon>Fabales</taxon>
        <taxon>Fabaceae</taxon>
        <taxon>Caesalpinioideae</taxon>
        <taxon>mimosoid clade</taxon>
        <taxon>Acacieae</taxon>
        <taxon>Acacia</taxon>
    </lineage>
</organism>
<evidence type="ECO:0000313" key="3">
    <source>
        <dbReference type="Proteomes" id="UP001293593"/>
    </source>
</evidence>
<dbReference type="AlphaFoldDB" id="A0AAE1J9E2"/>
<proteinExistence type="predicted"/>
<accession>A0AAE1J9E2</accession>
<name>A0AAE1J9E2_9FABA</name>
<evidence type="ECO:0000313" key="2">
    <source>
        <dbReference type="EMBL" id="KAK4264014.1"/>
    </source>
</evidence>
<evidence type="ECO:0000256" key="1">
    <source>
        <dbReference type="SAM" id="SignalP"/>
    </source>
</evidence>
<feature type="signal peptide" evidence="1">
    <location>
        <begin position="1"/>
        <end position="26"/>
    </location>
</feature>
<feature type="chain" id="PRO_5041972406" evidence="1">
    <location>
        <begin position="27"/>
        <end position="98"/>
    </location>
</feature>
<reference evidence="2" key="1">
    <citation type="submission" date="2023-10" db="EMBL/GenBank/DDBJ databases">
        <title>Chromosome-level genome of the transformable northern wattle, Acacia crassicarpa.</title>
        <authorList>
            <person name="Massaro I."/>
            <person name="Sinha N.R."/>
            <person name="Poethig S."/>
            <person name="Leichty A.R."/>
        </authorList>
    </citation>
    <scope>NUCLEOTIDE SEQUENCE</scope>
    <source>
        <strain evidence="2">Acra3RX</strain>
        <tissue evidence="2">Leaf</tissue>
    </source>
</reference>
<sequence>MVALMMKVACMVVLCVALVAAPMAEAVIRGQVTGSVDPSLTFLQNGGATPHACCNGVCSLSASRDNDLGIIQNQKVFEESRHYLSRIQVTIFSPCDYT</sequence>